<keyword evidence="3" id="KW-1185">Reference proteome</keyword>
<evidence type="ECO:0000256" key="1">
    <source>
        <dbReference type="SAM" id="MobiDB-lite"/>
    </source>
</evidence>
<dbReference type="Proteomes" id="UP000679575">
    <property type="component" value="Chromosome"/>
</dbReference>
<feature type="region of interest" description="Disordered" evidence="1">
    <location>
        <begin position="1"/>
        <end position="28"/>
    </location>
</feature>
<dbReference type="RefSeq" id="WP_212594920.1">
    <property type="nucleotide sequence ID" value="NZ_CP073587.1"/>
</dbReference>
<accession>A0ABX7YTB2</accession>
<name>A0ABX7YTB2_9GAMM</name>
<evidence type="ECO:0000313" key="2">
    <source>
        <dbReference type="EMBL" id="QUN05894.1"/>
    </source>
</evidence>
<sequence>MQQQQSGKLNQGATQYAKKQSARKSLSVITPEPERLVLPTIPIGERNGSLDSPLDPNRIVKQGDRCYRVVKMPTQLNPEAEHLGFGFKCALTDDEKRLDKSLTNRINQHRQ</sequence>
<gene>
    <name evidence="2" type="ORF">KDN34_17290</name>
</gene>
<protein>
    <recommendedName>
        <fullName evidence="4">PilZ domain-containing protein</fullName>
    </recommendedName>
</protein>
<reference evidence="2 3" key="1">
    <citation type="submission" date="2021-04" db="EMBL/GenBank/DDBJ databases">
        <title>Novel species identification of genus Shewanella.</title>
        <authorList>
            <person name="Liu G."/>
        </authorList>
    </citation>
    <scope>NUCLEOTIDE SEQUENCE [LARGE SCALE GENOMIC DNA]</scope>
    <source>
        <strain evidence="2 3">FJAT-54481</strain>
    </source>
</reference>
<organism evidence="2 3">
    <name type="scientific">Shewanella yunxiaonensis</name>
    <dbReference type="NCBI Taxonomy" id="2829809"/>
    <lineage>
        <taxon>Bacteria</taxon>
        <taxon>Pseudomonadati</taxon>
        <taxon>Pseudomonadota</taxon>
        <taxon>Gammaproteobacteria</taxon>
        <taxon>Alteromonadales</taxon>
        <taxon>Shewanellaceae</taxon>
        <taxon>Shewanella</taxon>
    </lineage>
</organism>
<proteinExistence type="predicted"/>
<dbReference type="EMBL" id="CP073587">
    <property type="protein sequence ID" value="QUN05894.1"/>
    <property type="molecule type" value="Genomic_DNA"/>
</dbReference>
<evidence type="ECO:0008006" key="4">
    <source>
        <dbReference type="Google" id="ProtNLM"/>
    </source>
</evidence>
<evidence type="ECO:0000313" key="3">
    <source>
        <dbReference type="Proteomes" id="UP000679575"/>
    </source>
</evidence>